<name>A0A2P4ZE37_9HYPO</name>
<dbReference type="InterPro" id="IPR001853">
    <property type="entry name" value="DSBA-like_thioredoxin_dom"/>
</dbReference>
<dbReference type="PANTHER" id="PTHR13887:SF52">
    <property type="entry name" value="DSBA-LIKE THIOREDOXIN DOMAIN-CONTAINING PROTEIN"/>
    <property type="match status" value="1"/>
</dbReference>
<dbReference type="InterPro" id="IPR036249">
    <property type="entry name" value="Thioredoxin-like_sf"/>
</dbReference>
<dbReference type="GeneID" id="29986332"/>
<organism evidence="2 3">
    <name type="scientific">Trichoderma gamsii</name>
    <dbReference type="NCBI Taxonomy" id="398673"/>
    <lineage>
        <taxon>Eukaryota</taxon>
        <taxon>Fungi</taxon>
        <taxon>Dikarya</taxon>
        <taxon>Ascomycota</taxon>
        <taxon>Pezizomycotina</taxon>
        <taxon>Sordariomycetes</taxon>
        <taxon>Hypocreomycetidae</taxon>
        <taxon>Hypocreales</taxon>
        <taxon>Hypocreaceae</taxon>
        <taxon>Trichoderma</taxon>
    </lineage>
</organism>
<dbReference type="SUPFAM" id="SSF52833">
    <property type="entry name" value="Thioredoxin-like"/>
    <property type="match status" value="1"/>
</dbReference>
<evidence type="ECO:0000313" key="3">
    <source>
        <dbReference type="Proteomes" id="UP000054821"/>
    </source>
</evidence>
<evidence type="ECO:0000313" key="2">
    <source>
        <dbReference type="EMBL" id="PON22545.1"/>
    </source>
</evidence>
<accession>A0A2P4ZE37</accession>
<gene>
    <name evidence="2" type="ORF">TGAM01_v208629</name>
</gene>
<comment type="caution">
    <text evidence="2">The sequence shown here is derived from an EMBL/GenBank/DDBJ whole genome shotgun (WGS) entry which is preliminary data.</text>
</comment>
<dbReference type="Pfam" id="PF01323">
    <property type="entry name" value="DSBA"/>
    <property type="match status" value="1"/>
</dbReference>
<dbReference type="GO" id="GO:0016491">
    <property type="term" value="F:oxidoreductase activity"/>
    <property type="evidence" value="ECO:0007669"/>
    <property type="project" value="InterPro"/>
</dbReference>
<feature type="domain" description="DSBA-like thioredoxin" evidence="1">
    <location>
        <begin position="6"/>
        <end position="217"/>
    </location>
</feature>
<dbReference type="PANTHER" id="PTHR13887">
    <property type="entry name" value="GLUTATHIONE S-TRANSFERASE KAPPA"/>
    <property type="match status" value="1"/>
</dbReference>
<dbReference type="Gene3D" id="3.40.30.10">
    <property type="entry name" value="Glutaredoxin"/>
    <property type="match status" value="1"/>
</dbReference>
<keyword evidence="3" id="KW-1185">Reference proteome</keyword>
<sequence>MYEAQIIFTLDTVCPWTYIAKKKLDQALTKFRSSPSSSSITYTLHFEPYQLSPSFPPGSVDRKEWYFEHKHKGMVEAEDAFQSQLRRRAEPVGINFRFDGAMGNTLHAHRVIQYFQQVKGSEMSNKLIDALYMRNFEQGLHPSEDETLIASCIEAGISAEEAKKVVLDKDLGLAEVQTKLNEVRRDIDAVPVIAIEGKKRDITLTGSKEIEEYLKALERIAKEST</sequence>
<dbReference type="Proteomes" id="UP000054821">
    <property type="component" value="Unassembled WGS sequence"/>
</dbReference>
<dbReference type="AlphaFoldDB" id="A0A2P4ZE37"/>
<reference evidence="2 3" key="1">
    <citation type="journal article" date="2016" name="Genome Announc.">
        <title>Draft Whole-Genome Sequence of Trichoderma gamsii T6085, a Promising Biocontrol Agent of Fusarium Head Blight on Wheat.</title>
        <authorList>
            <person name="Baroncelli R."/>
            <person name="Zapparata A."/>
            <person name="Piaggeschi G."/>
            <person name="Sarrocco S."/>
            <person name="Vannacci G."/>
        </authorList>
    </citation>
    <scope>NUCLEOTIDE SEQUENCE [LARGE SCALE GENOMIC DNA]</scope>
    <source>
        <strain evidence="2 3">T6085</strain>
    </source>
</reference>
<evidence type="ECO:0000259" key="1">
    <source>
        <dbReference type="Pfam" id="PF01323"/>
    </source>
</evidence>
<protein>
    <recommendedName>
        <fullName evidence="1">DSBA-like thioredoxin domain-containing protein</fullName>
    </recommendedName>
</protein>
<dbReference type="RefSeq" id="XP_018660500.1">
    <property type="nucleotide sequence ID" value="XM_018806249.1"/>
</dbReference>
<proteinExistence type="predicted"/>
<dbReference type="EMBL" id="JPDN02000037">
    <property type="protein sequence ID" value="PON22545.1"/>
    <property type="molecule type" value="Genomic_DNA"/>
</dbReference>